<feature type="transmembrane region" description="Helical" evidence="1">
    <location>
        <begin position="34"/>
        <end position="57"/>
    </location>
</feature>
<keyword evidence="1" id="KW-0472">Membrane</keyword>
<keyword evidence="1" id="KW-0812">Transmembrane</keyword>
<comment type="caution">
    <text evidence="2">The sequence shown here is derived from an EMBL/GenBank/DDBJ whole genome shotgun (WGS) entry which is preliminary data.</text>
</comment>
<feature type="transmembrane region" description="Helical" evidence="1">
    <location>
        <begin position="108"/>
        <end position="128"/>
    </location>
</feature>
<keyword evidence="3" id="KW-1185">Reference proteome</keyword>
<evidence type="ECO:0000256" key="1">
    <source>
        <dbReference type="SAM" id="Phobius"/>
    </source>
</evidence>
<sequence length="219" mass="22233">MVEFSNEYPGGRVREERGGVSVVEYRDRVRWGPIMAGLAIALAIQLILSALGTAVGATTIATSGAPRTQAGDVGTVVGIWSIISLLISLFLGGYITSRASGPLNKGTALLNGAILWAASLIIGAFLIASGVSGAFGVVVSNAGAIITQAQQGGAGAPLPAQAPNVTAEQARQIADSIAKTSGWFALGSLFGLAAALIGSSVGIHRHRTMTPEAVAERRV</sequence>
<evidence type="ECO:0008006" key="4">
    <source>
        <dbReference type="Google" id="ProtNLM"/>
    </source>
</evidence>
<organism evidence="2 3">
    <name type="scientific">Hydrococcus rivularis NIES-593</name>
    <dbReference type="NCBI Taxonomy" id="1921803"/>
    <lineage>
        <taxon>Bacteria</taxon>
        <taxon>Bacillati</taxon>
        <taxon>Cyanobacteriota</taxon>
        <taxon>Cyanophyceae</taxon>
        <taxon>Pleurocapsales</taxon>
        <taxon>Hydrococcaceae</taxon>
        <taxon>Hydrococcus</taxon>
    </lineage>
</organism>
<dbReference type="RefSeq" id="WP_073598276.1">
    <property type="nucleotide sequence ID" value="NZ_MRCB01000002.1"/>
</dbReference>
<dbReference type="STRING" id="1921803.NIES593_03610"/>
<reference evidence="2 3" key="1">
    <citation type="submission" date="2016-11" db="EMBL/GenBank/DDBJ databases">
        <title>Draft Genome Sequences of Nine Cyanobacterial Strains from Diverse Habitats.</title>
        <authorList>
            <person name="Zhu T."/>
            <person name="Hou S."/>
            <person name="Lu X."/>
            <person name="Hess W.R."/>
        </authorList>
    </citation>
    <scope>NUCLEOTIDE SEQUENCE [LARGE SCALE GENOMIC DNA]</scope>
    <source>
        <strain evidence="2 3">NIES-593</strain>
    </source>
</reference>
<accession>A0A1U7HRI0</accession>
<dbReference type="AlphaFoldDB" id="A0A1U7HRI0"/>
<evidence type="ECO:0000313" key="2">
    <source>
        <dbReference type="EMBL" id="OKH26169.1"/>
    </source>
</evidence>
<dbReference type="Proteomes" id="UP000186868">
    <property type="component" value="Unassembled WGS sequence"/>
</dbReference>
<gene>
    <name evidence="2" type="ORF">NIES593_03610</name>
</gene>
<keyword evidence="1" id="KW-1133">Transmembrane helix</keyword>
<feature type="transmembrane region" description="Helical" evidence="1">
    <location>
        <begin position="183"/>
        <end position="203"/>
    </location>
</feature>
<protein>
    <recommendedName>
        <fullName evidence="4">PhnA-like protein</fullName>
    </recommendedName>
</protein>
<name>A0A1U7HRI0_9CYAN</name>
<evidence type="ECO:0000313" key="3">
    <source>
        <dbReference type="Proteomes" id="UP000186868"/>
    </source>
</evidence>
<dbReference type="EMBL" id="MRCB01000002">
    <property type="protein sequence ID" value="OKH26169.1"/>
    <property type="molecule type" value="Genomic_DNA"/>
</dbReference>
<dbReference type="OrthoDB" id="508787at2"/>
<feature type="transmembrane region" description="Helical" evidence="1">
    <location>
        <begin position="77"/>
        <end position="96"/>
    </location>
</feature>
<proteinExistence type="predicted"/>